<dbReference type="RefSeq" id="WP_047814055.1">
    <property type="nucleotide sequence ID" value="NZ_LECT01000017.1"/>
</dbReference>
<keyword evidence="3 5" id="KW-0368">Histidine biosynthesis</keyword>
<dbReference type="PATRIC" id="fig|595434.4.peg.2298"/>
<keyword evidence="2 5" id="KW-0028">Amino-acid biosynthesis</keyword>
<comment type="pathway">
    <text evidence="4">Amino-acid biosynthesis.</text>
</comment>
<dbReference type="STRING" id="595434.RISK_002409"/>
<dbReference type="Pfam" id="PF00977">
    <property type="entry name" value="His_biosynth"/>
    <property type="match status" value="1"/>
</dbReference>
<organism evidence="6 7">
    <name type="scientific">Rhodopirellula islandica</name>
    <dbReference type="NCBI Taxonomy" id="595434"/>
    <lineage>
        <taxon>Bacteria</taxon>
        <taxon>Pseudomonadati</taxon>
        <taxon>Planctomycetota</taxon>
        <taxon>Planctomycetia</taxon>
        <taxon>Pirellulales</taxon>
        <taxon>Pirellulaceae</taxon>
        <taxon>Rhodopirellula</taxon>
    </lineage>
</organism>
<dbReference type="GO" id="GO:0005737">
    <property type="term" value="C:cytoplasm"/>
    <property type="evidence" value="ECO:0007669"/>
    <property type="project" value="TreeGrafter"/>
</dbReference>
<protein>
    <submittedName>
        <fullName evidence="6">Phosphoribosylformimino-5-aminoimidazole carboxamide ribotide isomerase-likeprotein</fullName>
    </submittedName>
</protein>
<dbReference type="InterPro" id="IPR011060">
    <property type="entry name" value="RibuloseP-bd_barrel"/>
</dbReference>
<dbReference type="Proteomes" id="UP000036367">
    <property type="component" value="Unassembled WGS sequence"/>
</dbReference>
<reference evidence="6" key="1">
    <citation type="submission" date="2015-05" db="EMBL/GenBank/DDBJ databases">
        <title>Permanent draft genome of Rhodopirellula islandicus K833.</title>
        <authorList>
            <person name="Kizina J."/>
            <person name="Richter M."/>
            <person name="Glockner F.O."/>
            <person name="Harder J."/>
        </authorList>
    </citation>
    <scope>NUCLEOTIDE SEQUENCE [LARGE SCALE GENOMIC DNA]</scope>
    <source>
        <strain evidence="6">K833</strain>
    </source>
</reference>
<comment type="similarity">
    <text evidence="1 5">Belongs to the HisA/HisF family.</text>
</comment>
<dbReference type="InterPro" id="IPR006062">
    <property type="entry name" value="His_biosynth"/>
</dbReference>
<dbReference type="CDD" id="cd04723">
    <property type="entry name" value="HisA_HisF"/>
    <property type="match status" value="1"/>
</dbReference>
<dbReference type="GO" id="GO:0000105">
    <property type="term" value="P:L-histidine biosynthetic process"/>
    <property type="evidence" value="ECO:0007669"/>
    <property type="project" value="UniProtKB-KW"/>
</dbReference>
<dbReference type="AlphaFoldDB" id="A0A0J1BGU8"/>
<evidence type="ECO:0000256" key="3">
    <source>
        <dbReference type="ARBA" id="ARBA00023102"/>
    </source>
</evidence>
<evidence type="ECO:0000256" key="4">
    <source>
        <dbReference type="ARBA" id="ARBA00029440"/>
    </source>
</evidence>
<gene>
    <name evidence="6" type="ORF">RISK_002409</name>
</gene>
<dbReference type="GO" id="GO:0000162">
    <property type="term" value="P:L-tryptophan biosynthetic process"/>
    <property type="evidence" value="ECO:0007669"/>
    <property type="project" value="TreeGrafter"/>
</dbReference>
<dbReference type="PANTHER" id="PTHR43090:SF2">
    <property type="entry name" value="1-(5-PHOSPHORIBOSYL)-5-[(5-PHOSPHORIBOSYLAMINO)METHYLIDENEAMINO] IMIDAZOLE-4-CARBOXAMIDE ISOMERASE"/>
    <property type="match status" value="1"/>
</dbReference>
<dbReference type="EMBL" id="LECT01000017">
    <property type="protein sequence ID" value="KLU05777.1"/>
    <property type="molecule type" value="Genomic_DNA"/>
</dbReference>
<proteinExistence type="inferred from homology"/>
<evidence type="ECO:0000256" key="1">
    <source>
        <dbReference type="ARBA" id="ARBA00009667"/>
    </source>
</evidence>
<accession>A0A0J1BGU8</accession>
<dbReference type="PANTHER" id="PTHR43090">
    <property type="entry name" value="1-(5-PHOSPHORIBOSYL)-5-[(5-PHOSPHORIBOSYLAMINO)METHYLIDENEAMINO] IMIDAZOLE-4-CARBOXAMIDE ISOMERASE"/>
    <property type="match status" value="1"/>
</dbReference>
<dbReference type="GO" id="GO:0003949">
    <property type="term" value="F:1-(5-phosphoribosyl)-5-[(5-phosphoribosylamino)methylideneamino]imidazole-4-carboxamide isomerase activity"/>
    <property type="evidence" value="ECO:0007669"/>
    <property type="project" value="InterPro"/>
</dbReference>
<dbReference type="SUPFAM" id="SSF51366">
    <property type="entry name" value="Ribulose-phoshate binding barrel"/>
    <property type="match status" value="1"/>
</dbReference>
<dbReference type="InterPro" id="IPR044524">
    <property type="entry name" value="Isoase_HisA-like"/>
</dbReference>
<evidence type="ECO:0000313" key="6">
    <source>
        <dbReference type="EMBL" id="KLU05777.1"/>
    </source>
</evidence>
<name>A0A0J1BGU8_RHOIS</name>
<evidence type="ECO:0000313" key="7">
    <source>
        <dbReference type="Proteomes" id="UP000036367"/>
    </source>
</evidence>
<sequence length="270" mass="29772">MNDDPSLRLPSSLQQRLHQQWKPKLNRLIGVMDLMNGVAVHGIAGQRSRYRPVAELPAGENALLRWYRSIGVRRFYVADLDGLMSNGRQDDALLNLAAELRDGETLWIDSGWRGSVSQADRDWMSQMRSSITAGSDIRWIIASESADSIDVLDRMLESIPASQLTLSLDFRDGQFVGPDSATHWMQSASDRNIREAILLDVAAVGGQSGPRDCETFSRLVRQFRGVNWITGGGIRCPEDVRKLLSQGYSEVLIASALLPSSAADAASKTS</sequence>
<evidence type="ECO:0000256" key="2">
    <source>
        <dbReference type="ARBA" id="ARBA00022605"/>
    </source>
</evidence>
<dbReference type="Gene3D" id="3.20.20.70">
    <property type="entry name" value="Aldolase class I"/>
    <property type="match status" value="1"/>
</dbReference>
<evidence type="ECO:0000256" key="5">
    <source>
        <dbReference type="RuleBase" id="RU003657"/>
    </source>
</evidence>
<keyword evidence="7" id="KW-1185">Reference proteome</keyword>
<comment type="caution">
    <text evidence="6">The sequence shown here is derived from an EMBL/GenBank/DDBJ whole genome shotgun (WGS) entry which is preliminary data.</text>
</comment>
<keyword evidence="6" id="KW-0413">Isomerase</keyword>
<dbReference type="InterPro" id="IPR013785">
    <property type="entry name" value="Aldolase_TIM"/>
</dbReference>